<evidence type="ECO:0000256" key="11">
    <source>
        <dbReference type="HAMAP-Rule" id="MF_00186"/>
    </source>
</evidence>
<dbReference type="CDD" id="cd07786">
    <property type="entry name" value="FGGY_EcGK_like"/>
    <property type="match status" value="1"/>
</dbReference>
<dbReference type="InterPro" id="IPR018483">
    <property type="entry name" value="Carb_kinase_FGGY_CS"/>
</dbReference>
<dbReference type="UniPathway" id="UPA00618">
    <property type="reaction ID" value="UER00672"/>
</dbReference>
<feature type="binding site" evidence="11">
    <location>
        <position position="135"/>
    </location>
    <ligand>
        <name>sn-glycerol 3-phosphate</name>
        <dbReference type="ChEBI" id="CHEBI:57597"/>
    </ligand>
</feature>
<dbReference type="NCBIfam" id="NF000756">
    <property type="entry name" value="PRK00047.1"/>
    <property type="match status" value="1"/>
</dbReference>
<dbReference type="InterPro" id="IPR018485">
    <property type="entry name" value="FGGY_C"/>
</dbReference>
<evidence type="ECO:0000256" key="8">
    <source>
        <dbReference type="ARBA" id="ARBA00052101"/>
    </source>
</evidence>
<feature type="binding site" evidence="11">
    <location>
        <position position="135"/>
    </location>
    <ligand>
        <name>glycerol</name>
        <dbReference type="ChEBI" id="CHEBI:17754"/>
    </ligand>
</feature>
<evidence type="ECO:0000259" key="13">
    <source>
        <dbReference type="Pfam" id="PF02782"/>
    </source>
</evidence>
<evidence type="ECO:0000256" key="6">
    <source>
        <dbReference type="ARBA" id="ARBA00022798"/>
    </source>
</evidence>
<name>A0A1H7D4R2_9FIRM</name>
<dbReference type="InterPro" id="IPR043129">
    <property type="entry name" value="ATPase_NBD"/>
</dbReference>
<comment type="function">
    <text evidence="9 11">Key enzyme in the regulation of glycerol uptake and metabolism. Catalyzes the phosphorylation of glycerol to yield sn-glycerol 3-phosphate.</text>
</comment>
<dbReference type="GO" id="GO:0005829">
    <property type="term" value="C:cytosol"/>
    <property type="evidence" value="ECO:0007669"/>
    <property type="project" value="TreeGrafter"/>
</dbReference>
<dbReference type="PANTHER" id="PTHR10196">
    <property type="entry name" value="SUGAR KINASE"/>
    <property type="match status" value="1"/>
</dbReference>
<feature type="binding site" evidence="11">
    <location>
        <position position="84"/>
    </location>
    <ligand>
        <name>sn-glycerol 3-phosphate</name>
        <dbReference type="ChEBI" id="CHEBI:57597"/>
    </ligand>
</feature>
<accession>A0A1H7D4R2</accession>
<dbReference type="InterPro" id="IPR018484">
    <property type="entry name" value="FGGY_N"/>
</dbReference>
<evidence type="ECO:0000313" key="14">
    <source>
        <dbReference type="EMBL" id="SEJ96801.1"/>
    </source>
</evidence>
<keyword evidence="15" id="KW-1185">Reference proteome</keyword>
<feature type="binding site" evidence="11">
    <location>
        <position position="17"/>
    </location>
    <ligand>
        <name>ADP</name>
        <dbReference type="ChEBI" id="CHEBI:456216"/>
    </ligand>
</feature>
<dbReference type="FunFam" id="3.30.420.40:FF:000007">
    <property type="entry name" value="Glycerol kinase"/>
    <property type="match status" value="1"/>
</dbReference>
<feature type="binding site" evidence="11">
    <location>
        <position position="13"/>
    </location>
    <ligand>
        <name>ATP</name>
        <dbReference type="ChEBI" id="CHEBI:30616"/>
    </ligand>
</feature>
<evidence type="ECO:0000256" key="4">
    <source>
        <dbReference type="ARBA" id="ARBA00022741"/>
    </source>
</evidence>
<dbReference type="SUPFAM" id="SSF53067">
    <property type="entry name" value="Actin-like ATPase domain"/>
    <property type="match status" value="2"/>
</dbReference>
<keyword evidence="3 11" id="KW-0808">Transferase</keyword>
<feature type="binding site" evidence="11">
    <location>
        <position position="83"/>
    </location>
    <ligand>
        <name>sn-glycerol 3-phosphate</name>
        <dbReference type="ChEBI" id="CHEBI:57597"/>
    </ligand>
</feature>
<feature type="binding site" evidence="11">
    <location>
        <position position="13"/>
    </location>
    <ligand>
        <name>sn-glycerol 3-phosphate</name>
        <dbReference type="ChEBI" id="CHEBI:57597"/>
    </ligand>
</feature>
<evidence type="ECO:0000256" key="7">
    <source>
        <dbReference type="ARBA" id="ARBA00022840"/>
    </source>
</evidence>
<evidence type="ECO:0000256" key="9">
    <source>
        <dbReference type="ARBA" id="ARBA00054633"/>
    </source>
</evidence>
<dbReference type="PROSITE" id="PS00933">
    <property type="entry name" value="FGGY_KINASES_1"/>
    <property type="match status" value="1"/>
</dbReference>
<feature type="binding site" evidence="11">
    <location>
        <position position="410"/>
    </location>
    <ligand>
        <name>ATP</name>
        <dbReference type="ChEBI" id="CHEBI:30616"/>
    </ligand>
</feature>
<dbReference type="EMBL" id="FNZK01000031">
    <property type="protein sequence ID" value="SEJ96801.1"/>
    <property type="molecule type" value="Genomic_DNA"/>
</dbReference>
<dbReference type="STRING" id="84035.SAMN05660742_13115"/>
<feature type="binding site" evidence="11">
    <location>
        <position position="84"/>
    </location>
    <ligand>
        <name>glycerol</name>
        <dbReference type="ChEBI" id="CHEBI:17754"/>
    </ligand>
</feature>
<evidence type="ECO:0000256" key="10">
    <source>
        <dbReference type="ARBA" id="ARBA00063665"/>
    </source>
</evidence>
<comment type="subunit">
    <text evidence="10 11">Homotetramer and homodimer (in equilibrium).</text>
</comment>
<dbReference type="InterPro" id="IPR005999">
    <property type="entry name" value="Glycerol_kin"/>
</dbReference>
<dbReference type="GO" id="GO:0019563">
    <property type="term" value="P:glycerol catabolic process"/>
    <property type="evidence" value="ECO:0007669"/>
    <property type="project" value="UniProtKB-UniRule"/>
</dbReference>
<organism evidence="14 15">
    <name type="scientific">Propionispira arboris</name>
    <dbReference type="NCBI Taxonomy" id="84035"/>
    <lineage>
        <taxon>Bacteria</taxon>
        <taxon>Bacillati</taxon>
        <taxon>Bacillota</taxon>
        <taxon>Negativicutes</taxon>
        <taxon>Selenomonadales</taxon>
        <taxon>Selenomonadaceae</taxon>
        <taxon>Propionispira</taxon>
    </lineage>
</organism>
<dbReference type="GO" id="GO:0004370">
    <property type="term" value="F:glycerol kinase activity"/>
    <property type="evidence" value="ECO:0007669"/>
    <property type="project" value="UniProtKB-UniRule"/>
</dbReference>
<dbReference type="NCBIfam" id="TIGR01311">
    <property type="entry name" value="glycerol_kin"/>
    <property type="match status" value="1"/>
</dbReference>
<evidence type="ECO:0000259" key="12">
    <source>
        <dbReference type="Pfam" id="PF00370"/>
    </source>
</evidence>
<feature type="binding site" evidence="11">
    <location>
        <position position="309"/>
    </location>
    <ligand>
        <name>ADP</name>
        <dbReference type="ChEBI" id="CHEBI:456216"/>
    </ligand>
</feature>
<feature type="binding site" evidence="11">
    <location>
        <position position="245"/>
    </location>
    <ligand>
        <name>glycerol</name>
        <dbReference type="ChEBI" id="CHEBI:17754"/>
    </ligand>
</feature>
<feature type="domain" description="Carbohydrate kinase FGGY C-terminal" evidence="13">
    <location>
        <begin position="261"/>
        <end position="449"/>
    </location>
</feature>
<dbReference type="EC" id="2.7.1.30" evidence="11"/>
<dbReference type="InterPro" id="IPR000577">
    <property type="entry name" value="Carb_kinase_FGGY"/>
</dbReference>
<dbReference type="HAMAP" id="MF_00186">
    <property type="entry name" value="Glycerol_kin"/>
    <property type="match status" value="1"/>
</dbReference>
<comment type="catalytic activity">
    <reaction evidence="8 11">
        <text>glycerol + ATP = sn-glycerol 3-phosphate + ADP + H(+)</text>
        <dbReference type="Rhea" id="RHEA:21644"/>
        <dbReference type="ChEBI" id="CHEBI:15378"/>
        <dbReference type="ChEBI" id="CHEBI:17754"/>
        <dbReference type="ChEBI" id="CHEBI:30616"/>
        <dbReference type="ChEBI" id="CHEBI:57597"/>
        <dbReference type="ChEBI" id="CHEBI:456216"/>
        <dbReference type="EC" id="2.7.1.30"/>
    </reaction>
</comment>
<dbReference type="RefSeq" id="WP_091835882.1">
    <property type="nucleotide sequence ID" value="NZ_FNZK01000031.1"/>
</dbReference>
<dbReference type="Gene3D" id="3.30.420.40">
    <property type="match status" value="2"/>
</dbReference>
<comment type="similarity">
    <text evidence="2 11">Belongs to the FGGY kinase family.</text>
</comment>
<proteinExistence type="inferred from homology"/>
<feature type="binding site" evidence="11">
    <location>
        <position position="414"/>
    </location>
    <ligand>
        <name>ADP</name>
        <dbReference type="ChEBI" id="CHEBI:456216"/>
    </ligand>
</feature>
<dbReference type="GO" id="GO:0005524">
    <property type="term" value="F:ATP binding"/>
    <property type="evidence" value="ECO:0007669"/>
    <property type="project" value="UniProtKB-UniRule"/>
</dbReference>
<dbReference type="Pfam" id="PF00370">
    <property type="entry name" value="FGGY_N"/>
    <property type="match status" value="1"/>
</dbReference>
<dbReference type="PIRSF" id="PIRSF000538">
    <property type="entry name" value="GlpK"/>
    <property type="match status" value="1"/>
</dbReference>
<keyword evidence="4 11" id="KW-0547">Nucleotide-binding</keyword>
<evidence type="ECO:0000313" key="15">
    <source>
        <dbReference type="Proteomes" id="UP000199662"/>
    </source>
</evidence>
<dbReference type="PANTHER" id="PTHR10196:SF69">
    <property type="entry name" value="GLYCEROL KINASE"/>
    <property type="match status" value="1"/>
</dbReference>
<feature type="binding site" evidence="11">
    <location>
        <position position="410"/>
    </location>
    <ligand>
        <name>ADP</name>
        <dbReference type="ChEBI" id="CHEBI:456216"/>
    </ligand>
</feature>
<gene>
    <name evidence="11" type="primary">glpK</name>
    <name evidence="14" type="ORF">SAMN05660742_13115</name>
</gene>
<reference evidence="14 15" key="1">
    <citation type="submission" date="2016-10" db="EMBL/GenBank/DDBJ databases">
        <authorList>
            <person name="de Groot N.N."/>
        </authorList>
    </citation>
    <scope>NUCLEOTIDE SEQUENCE [LARGE SCALE GENOMIC DNA]</scope>
    <source>
        <strain evidence="14 15">DSM 2179</strain>
    </source>
</reference>
<feature type="binding site" evidence="11">
    <location>
        <position position="313"/>
    </location>
    <ligand>
        <name>ATP</name>
        <dbReference type="ChEBI" id="CHEBI:30616"/>
    </ligand>
</feature>
<dbReference type="AlphaFoldDB" id="A0A1H7D4R2"/>
<feature type="domain" description="Carbohydrate kinase FGGY N-terminal" evidence="12">
    <location>
        <begin position="5"/>
        <end position="251"/>
    </location>
</feature>
<evidence type="ECO:0000256" key="3">
    <source>
        <dbReference type="ARBA" id="ARBA00022679"/>
    </source>
</evidence>
<dbReference type="Proteomes" id="UP000199662">
    <property type="component" value="Unassembled WGS sequence"/>
</dbReference>
<dbReference type="FunFam" id="3.30.420.40:FF:000008">
    <property type="entry name" value="Glycerol kinase"/>
    <property type="match status" value="1"/>
</dbReference>
<comment type="pathway">
    <text evidence="1 11">Polyol metabolism; glycerol degradation via glycerol kinase pathway; sn-glycerol 3-phosphate from glycerol: step 1/1.</text>
</comment>
<evidence type="ECO:0000256" key="1">
    <source>
        <dbReference type="ARBA" id="ARBA00005190"/>
    </source>
</evidence>
<dbReference type="GO" id="GO:0006072">
    <property type="term" value="P:glycerol-3-phosphate metabolic process"/>
    <property type="evidence" value="ECO:0007669"/>
    <property type="project" value="InterPro"/>
</dbReference>
<feature type="binding site" evidence="11">
    <location>
        <position position="309"/>
    </location>
    <ligand>
        <name>ATP</name>
        <dbReference type="ChEBI" id="CHEBI:30616"/>
    </ligand>
</feature>
<keyword evidence="5 11" id="KW-0418">Kinase</keyword>
<feature type="binding site" evidence="11">
    <location>
        <position position="13"/>
    </location>
    <ligand>
        <name>ADP</name>
        <dbReference type="ChEBI" id="CHEBI:456216"/>
    </ligand>
</feature>
<keyword evidence="6 11" id="KW-0319">Glycerol metabolism</keyword>
<keyword evidence="7 11" id="KW-0067">ATP-binding</keyword>
<dbReference type="Pfam" id="PF02782">
    <property type="entry name" value="FGGY_C"/>
    <property type="match status" value="1"/>
</dbReference>
<protein>
    <recommendedName>
        <fullName evidence="11">Glycerol kinase</fullName>
        <ecNumber evidence="11">2.7.1.30</ecNumber>
    </recommendedName>
    <alternativeName>
        <fullName evidence="11">ATP:glycerol 3-phosphotransferase</fullName>
    </alternativeName>
    <alternativeName>
        <fullName evidence="11">Glycerokinase</fullName>
        <shortName evidence="11">GK</shortName>
    </alternativeName>
</protein>
<comment type="activity regulation">
    <text evidence="11">Activated by phosphorylation and inhibited by fructose 1,6-bisphosphate (FBP).</text>
</comment>
<feature type="binding site" evidence="11">
    <location>
        <position position="83"/>
    </location>
    <ligand>
        <name>glycerol</name>
        <dbReference type="ChEBI" id="CHEBI:17754"/>
    </ligand>
</feature>
<comment type="caution">
    <text evidence="11">Lacks conserved residue(s) required for the propagation of feature annotation.</text>
</comment>
<sequence length="499" mass="55752">MKKRYILALDTGTIRNRAVIFDNDSNIVSVAKKEIVSFHPKPGWVEQDAEEIWSTQLLVAQEAIEKSGIKKEEIAAIGITNQRETTVVWDKMTGRPIYNAINWQSRQSEDICRELRKLGLEEDFRQKTSLVINSYFSGSKIRWILDNVPGAQAKAEAGQLLFGTMDTWVMWKLSGGKIFATDYSNASRTLLYNLRELKWDEDLLQYLNIPICMLPKVCSSSEIYGYTDPSLIGIKIPIAGDAGNQQADLFGQCCFEPQMAKNTYGEGSFFLMNTGQKFYQSNNGLITTIAWGINGKVTYALEGSIFVAGAAIQWLKSGLGILDTLAESEWLAKKVGDSGGVYFVPAFRGLSAPYWDMQTSGLMIGLKNDTTKSHIVRAALAAMAYQVRDVVEAIESDTKMKIQDLKVDGGASNNNLLLQFQADILGIPIKRSRIRETTALGAAYLAGLAVGIWKDTDELKKKWQEDVCFTPQITEIEREDYYTGWQNAVSHVMSWVDKV</sequence>
<evidence type="ECO:0000256" key="2">
    <source>
        <dbReference type="ARBA" id="ARBA00009156"/>
    </source>
</evidence>
<evidence type="ECO:0000256" key="5">
    <source>
        <dbReference type="ARBA" id="ARBA00022777"/>
    </source>
</evidence>